<dbReference type="PROSITE" id="PS50181">
    <property type="entry name" value="FBOX"/>
    <property type="match status" value="1"/>
</dbReference>
<protein>
    <recommendedName>
        <fullName evidence="1">F-box domain-containing protein</fullName>
    </recommendedName>
</protein>
<name>A0AAV9PFG4_9PEZI</name>
<dbReference type="SUPFAM" id="SSF50998">
    <property type="entry name" value="Quinoprotein alcohol dehydrogenase-like"/>
    <property type="match status" value="1"/>
</dbReference>
<feature type="domain" description="F-box" evidence="1">
    <location>
        <begin position="1"/>
        <end position="50"/>
    </location>
</feature>
<dbReference type="InterPro" id="IPR011047">
    <property type="entry name" value="Quinoprotein_ADH-like_sf"/>
</dbReference>
<evidence type="ECO:0000259" key="1">
    <source>
        <dbReference type="PROSITE" id="PS50181"/>
    </source>
</evidence>
<evidence type="ECO:0000313" key="2">
    <source>
        <dbReference type="EMBL" id="KAK5171217.1"/>
    </source>
</evidence>
<dbReference type="Gene3D" id="2.130.10.10">
    <property type="entry name" value="YVTN repeat-like/Quinoprotein amine dehydrogenase"/>
    <property type="match status" value="1"/>
</dbReference>
<gene>
    <name evidence="2" type="ORF">LTR77_004361</name>
</gene>
<reference evidence="2 3" key="1">
    <citation type="submission" date="2023-08" db="EMBL/GenBank/DDBJ databases">
        <title>Black Yeasts Isolated from many extreme environments.</title>
        <authorList>
            <person name="Coleine C."/>
            <person name="Stajich J.E."/>
            <person name="Selbmann L."/>
        </authorList>
    </citation>
    <scope>NUCLEOTIDE SEQUENCE [LARGE SCALE GENOMIC DNA]</scope>
    <source>
        <strain evidence="2 3">CCFEE 5935</strain>
    </source>
</reference>
<dbReference type="InterPro" id="IPR015943">
    <property type="entry name" value="WD40/YVTN_repeat-like_dom_sf"/>
</dbReference>
<dbReference type="Proteomes" id="UP001337655">
    <property type="component" value="Unassembled WGS sequence"/>
</dbReference>
<proteinExistence type="predicted"/>
<accession>A0AAV9PFG4</accession>
<comment type="caution">
    <text evidence="2">The sequence shown here is derived from an EMBL/GenBank/DDBJ whole genome shotgun (WGS) entry which is preliminary data.</text>
</comment>
<dbReference type="GeneID" id="89925707"/>
<dbReference type="RefSeq" id="XP_064660245.1">
    <property type="nucleotide sequence ID" value="XM_064801615.1"/>
</dbReference>
<keyword evidence="3" id="KW-1185">Reference proteome</keyword>
<dbReference type="AlphaFoldDB" id="A0AAV9PFG4"/>
<dbReference type="EMBL" id="JAVRRT010000006">
    <property type="protein sequence ID" value="KAK5171217.1"/>
    <property type="molecule type" value="Genomic_DNA"/>
</dbReference>
<dbReference type="InterPro" id="IPR001810">
    <property type="entry name" value="F-box_dom"/>
</dbReference>
<evidence type="ECO:0000313" key="3">
    <source>
        <dbReference type="Proteomes" id="UP001337655"/>
    </source>
</evidence>
<sequence>MDPLKELPAEIVLRILDVSPVSTVASLTRLNRSWHSFIDTTHQDAIYGSPSKIQRPSNSHDFAFLSKKQSFAKYFDATGSWKDLCKRQTLLARAWETGEPVTRESIVQVGEDAVWRFRPDFERRLIVSTSQQGGLNVTCMDSGSLLWRLSRDEVRPFAHLEYQDGTLVFDSEGNSLQVWKTGIEGLSRGEYRRVAVLPHDCQTRGFQLSYDTLCVVSIDGKGFVYDVMEDPPKLRTAITIEQEAVGHLDQNEDVVMFCMGKKGYHLYDKNTGAKMGIIDPKLNAFVCHILHPPSEGNDIIFTGNALDALPSAEPFPPGRPSRNRLTPIDVIGGPLVRDQNEEFLTLEDDEWGAALFSGPILVGISRGGRVMVCQDWRRCLKDPNEFAKLTTIIECEESDGSNWDMGGWLSIRNNRVMFEVQDRVYVVALLEDGNIDTIETKSYAFATSSAIQLAVPVSFMAIYDDCIMSTYTTLGWRRRETEVQGAGPQQPNRFRMFPTKTIRIVSLAPRLEDGQEQDTDEGRLVVPAAEADSHTNILQIMDMLSGDEDDD</sequence>
<organism evidence="2 3">
    <name type="scientific">Saxophila tyrrhenica</name>
    <dbReference type="NCBI Taxonomy" id="1690608"/>
    <lineage>
        <taxon>Eukaryota</taxon>
        <taxon>Fungi</taxon>
        <taxon>Dikarya</taxon>
        <taxon>Ascomycota</taxon>
        <taxon>Pezizomycotina</taxon>
        <taxon>Dothideomycetes</taxon>
        <taxon>Dothideomycetidae</taxon>
        <taxon>Mycosphaerellales</taxon>
        <taxon>Extremaceae</taxon>
        <taxon>Saxophila</taxon>
    </lineage>
</organism>